<gene>
    <name evidence="1" type="ORF">PVAP13_7NG401301</name>
</gene>
<dbReference type="Proteomes" id="UP000823388">
    <property type="component" value="Chromosome 7N"/>
</dbReference>
<dbReference type="EMBL" id="CM029050">
    <property type="protein sequence ID" value="KAG2569361.1"/>
    <property type="molecule type" value="Genomic_DNA"/>
</dbReference>
<name>A0A8T0Q3D4_PANVG</name>
<comment type="caution">
    <text evidence="1">The sequence shown here is derived from an EMBL/GenBank/DDBJ whole genome shotgun (WGS) entry which is preliminary data.</text>
</comment>
<evidence type="ECO:0000313" key="1">
    <source>
        <dbReference type="EMBL" id="KAG2569361.1"/>
    </source>
</evidence>
<protein>
    <submittedName>
        <fullName evidence="1">Uncharacterized protein</fullName>
    </submittedName>
</protein>
<organism evidence="1 2">
    <name type="scientific">Panicum virgatum</name>
    <name type="common">Blackwell switchgrass</name>
    <dbReference type="NCBI Taxonomy" id="38727"/>
    <lineage>
        <taxon>Eukaryota</taxon>
        <taxon>Viridiplantae</taxon>
        <taxon>Streptophyta</taxon>
        <taxon>Embryophyta</taxon>
        <taxon>Tracheophyta</taxon>
        <taxon>Spermatophyta</taxon>
        <taxon>Magnoliopsida</taxon>
        <taxon>Liliopsida</taxon>
        <taxon>Poales</taxon>
        <taxon>Poaceae</taxon>
        <taxon>PACMAD clade</taxon>
        <taxon>Panicoideae</taxon>
        <taxon>Panicodae</taxon>
        <taxon>Paniceae</taxon>
        <taxon>Panicinae</taxon>
        <taxon>Panicum</taxon>
        <taxon>Panicum sect. Hiantes</taxon>
    </lineage>
</organism>
<proteinExistence type="predicted"/>
<evidence type="ECO:0000313" key="2">
    <source>
        <dbReference type="Proteomes" id="UP000823388"/>
    </source>
</evidence>
<reference evidence="1" key="1">
    <citation type="submission" date="2020-05" db="EMBL/GenBank/DDBJ databases">
        <title>WGS assembly of Panicum virgatum.</title>
        <authorList>
            <person name="Lovell J.T."/>
            <person name="Jenkins J."/>
            <person name="Shu S."/>
            <person name="Juenger T.E."/>
            <person name="Schmutz J."/>
        </authorList>
    </citation>
    <scope>NUCLEOTIDE SEQUENCE</scope>
    <source>
        <strain evidence="1">AP13</strain>
    </source>
</reference>
<sequence length="125" mass="13976">MFLVGMILFRLCLQIVVVIPVYFNSSPWSLFINAASLFLSWSPWISTLCCVASLLQDLRTLLTHWRCFHLHPWVGARRHWSSSTGFSSSSNLRAGFPALAPSIIMGPFGCHCASGSLRWRASSQC</sequence>
<dbReference type="AlphaFoldDB" id="A0A8T0Q3D4"/>
<keyword evidence="2" id="KW-1185">Reference proteome</keyword>
<accession>A0A8T0Q3D4</accession>